<dbReference type="InterPro" id="IPR001387">
    <property type="entry name" value="Cro/C1-type_HTH"/>
</dbReference>
<organism evidence="2 3">
    <name type="scientific">Parendozoicomonas callyspongiae</name>
    <dbReference type="NCBI Taxonomy" id="2942213"/>
    <lineage>
        <taxon>Bacteria</taxon>
        <taxon>Pseudomonadati</taxon>
        <taxon>Pseudomonadota</taxon>
        <taxon>Gammaproteobacteria</taxon>
        <taxon>Oceanospirillales</taxon>
        <taxon>Endozoicomonadaceae</taxon>
        <taxon>Parendozoicomonas</taxon>
    </lineage>
</organism>
<dbReference type="SUPFAM" id="SSF47413">
    <property type="entry name" value="lambda repressor-like DNA-binding domains"/>
    <property type="match status" value="1"/>
</dbReference>
<comment type="caution">
    <text evidence="2">The sequence shown here is derived from an EMBL/GenBank/DDBJ whole genome shotgun (WGS) entry which is preliminary data.</text>
</comment>
<dbReference type="EMBL" id="JAMFLX010000021">
    <property type="protein sequence ID" value="MCL6271225.1"/>
    <property type="molecule type" value="Genomic_DNA"/>
</dbReference>
<evidence type="ECO:0000313" key="2">
    <source>
        <dbReference type="EMBL" id="MCL6271225.1"/>
    </source>
</evidence>
<dbReference type="RefSeq" id="WP_249700676.1">
    <property type="nucleotide sequence ID" value="NZ_JAMFLX010000021.1"/>
</dbReference>
<sequence>MSILDQWLEESADNQIVLDEESLILEIAEQFWQQLSESDTSKAELARRMGISKARVSKLLDGSNNLTLRKIANMATALKLNVNFTLEPAESNEGETWEQERVVSSSGCKIYKFPKPSSQGWDDTLEIAL</sequence>
<evidence type="ECO:0000313" key="3">
    <source>
        <dbReference type="Proteomes" id="UP001203338"/>
    </source>
</evidence>
<feature type="domain" description="HTH cro/C1-type" evidence="1">
    <location>
        <begin position="41"/>
        <end position="86"/>
    </location>
</feature>
<reference evidence="2 3" key="1">
    <citation type="submission" date="2022-05" db="EMBL/GenBank/DDBJ databases">
        <authorList>
            <person name="Park J.-S."/>
        </authorList>
    </citation>
    <scope>NUCLEOTIDE SEQUENCE [LARGE SCALE GENOMIC DNA]</scope>
    <source>
        <strain evidence="2 3">2012CJ34-2</strain>
    </source>
</reference>
<evidence type="ECO:0000259" key="1">
    <source>
        <dbReference type="PROSITE" id="PS50943"/>
    </source>
</evidence>
<dbReference type="Pfam" id="PF13443">
    <property type="entry name" value="HTH_26"/>
    <property type="match status" value="1"/>
</dbReference>
<gene>
    <name evidence="2" type="ORF">M3P05_14965</name>
</gene>
<proteinExistence type="predicted"/>
<dbReference type="PROSITE" id="PS50943">
    <property type="entry name" value="HTH_CROC1"/>
    <property type="match status" value="1"/>
</dbReference>
<dbReference type="Gene3D" id="1.10.260.40">
    <property type="entry name" value="lambda repressor-like DNA-binding domains"/>
    <property type="match status" value="1"/>
</dbReference>
<name>A0ABT0PIN9_9GAMM</name>
<protein>
    <submittedName>
        <fullName evidence="2">Helix-turn-helix domain-containing protein</fullName>
    </submittedName>
</protein>
<dbReference type="InterPro" id="IPR010982">
    <property type="entry name" value="Lambda_DNA-bd_dom_sf"/>
</dbReference>
<accession>A0ABT0PIN9</accession>
<dbReference type="Proteomes" id="UP001203338">
    <property type="component" value="Unassembled WGS sequence"/>
</dbReference>
<dbReference type="CDD" id="cd00093">
    <property type="entry name" value="HTH_XRE"/>
    <property type="match status" value="1"/>
</dbReference>
<keyword evidence="3" id="KW-1185">Reference proteome</keyword>